<evidence type="ECO:0000313" key="3">
    <source>
        <dbReference type="Proteomes" id="UP000466345"/>
    </source>
</evidence>
<gene>
    <name evidence="2" type="ORF">SRB5_16860</name>
</gene>
<sequence length="224" mass="23457">MRFESVLGVRTAWRTVADGEFFCPGCGGDRNYRQRTGRRRLVLLGVPVLPRGVAAPVVECAGCSSRFGTDSLDHPTSARFSVLLRDAVHTVALAVLSAGGAGASSVRESALCAVRCAGYEECTEDQLLALLSALEADTGRALPDVCAGRGASLEIELYEALEPLAPHLAVPGRERLLLQGAAIALADGAYTPGEREVLTTVGRALLLDAEDTVRLLAAARAPSS</sequence>
<name>A0A7K0CDM6_9ACTN</name>
<comment type="caution">
    <text evidence="2">The sequence shown here is derived from an EMBL/GenBank/DDBJ whole genome shotgun (WGS) entry which is preliminary data.</text>
</comment>
<reference evidence="2 3" key="1">
    <citation type="submission" date="2019-10" db="EMBL/GenBank/DDBJ databases">
        <title>Streptomyces smaragdinus sp. nov. and Streptomyces fabii sp. nov., isolated from the gut of fungus growing-termite Macrotermes natalensis.</title>
        <authorList>
            <person name="Schwitalla J."/>
            <person name="Benndorf R."/>
            <person name="Martin K."/>
            <person name="De Beer W."/>
            <person name="Kaster A.-K."/>
            <person name="Vollmers J."/>
            <person name="Poulsen M."/>
            <person name="Beemelmanns C."/>
        </authorList>
    </citation>
    <scope>NUCLEOTIDE SEQUENCE [LARGE SCALE GENOMIC DNA]</scope>
    <source>
        <strain evidence="2 3">RB5</strain>
    </source>
</reference>
<dbReference type="AlphaFoldDB" id="A0A7K0CDM6"/>
<dbReference type="InterPro" id="IPR007791">
    <property type="entry name" value="DjlA_N"/>
</dbReference>
<evidence type="ECO:0000259" key="1">
    <source>
        <dbReference type="Pfam" id="PF05099"/>
    </source>
</evidence>
<proteinExistence type="predicted"/>
<dbReference type="OrthoDB" id="1261251at2"/>
<organism evidence="2 3">
    <name type="scientific">Streptomyces smaragdinus</name>
    <dbReference type="NCBI Taxonomy" id="2585196"/>
    <lineage>
        <taxon>Bacteria</taxon>
        <taxon>Bacillati</taxon>
        <taxon>Actinomycetota</taxon>
        <taxon>Actinomycetes</taxon>
        <taxon>Kitasatosporales</taxon>
        <taxon>Streptomycetaceae</taxon>
        <taxon>Streptomyces</taxon>
    </lineage>
</organism>
<accession>A0A7K0CDM6</accession>
<evidence type="ECO:0000313" key="2">
    <source>
        <dbReference type="EMBL" id="MQY11567.1"/>
    </source>
</evidence>
<dbReference type="InterPro" id="IPR029024">
    <property type="entry name" value="TerB-like"/>
</dbReference>
<dbReference type="SUPFAM" id="SSF158682">
    <property type="entry name" value="TerB-like"/>
    <property type="match status" value="1"/>
</dbReference>
<dbReference type="Pfam" id="PF05099">
    <property type="entry name" value="TerB"/>
    <property type="match status" value="1"/>
</dbReference>
<dbReference type="RefSeq" id="WP_153450798.1">
    <property type="nucleotide sequence ID" value="NZ_WEGJ01000003.1"/>
</dbReference>
<keyword evidence="3" id="KW-1185">Reference proteome</keyword>
<dbReference type="Proteomes" id="UP000466345">
    <property type="component" value="Unassembled WGS sequence"/>
</dbReference>
<feature type="domain" description="Co-chaperone DjlA N-terminal" evidence="1">
    <location>
        <begin position="125"/>
        <end position="214"/>
    </location>
</feature>
<dbReference type="EMBL" id="WEGJ01000003">
    <property type="protein sequence ID" value="MQY11567.1"/>
    <property type="molecule type" value="Genomic_DNA"/>
</dbReference>
<protein>
    <recommendedName>
        <fullName evidence="1">Co-chaperone DjlA N-terminal domain-containing protein</fullName>
    </recommendedName>
</protein>